<dbReference type="EMBL" id="AP012157">
    <property type="protein sequence ID" value="BAK15247.1"/>
    <property type="molecule type" value="Genomic_DNA"/>
</dbReference>
<accession>F2F0D7</accession>
<evidence type="ECO:0000313" key="1">
    <source>
        <dbReference type="EMBL" id="BAK15247.1"/>
    </source>
</evidence>
<dbReference type="AlphaFoldDB" id="F2F0D7"/>
<organism evidence="1 2">
    <name type="scientific">Solibacillus silvestris (strain StLB046)</name>
    <name type="common">Bacillus silvestris</name>
    <dbReference type="NCBI Taxonomy" id="1002809"/>
    <lineage>
        <taxon>Bacteria</taxon>
        <taxon>Bacillati</taxon>
        <taxon>Bacillota</taxon>
        <taxon>Bacilli</taxon>
        <taxon>Bacillales</taxon>
        <taxon>Caryophanaceae</taxon>
        <taxon>Solibacillus</taxon>
    </lineage>
</organism>
<dbReference type="STRING" id="1002809.SSIL_0824"/>
<sequence>MDFIEVIHTGESKYVKFISWMEAKKKELMNTLTSEAVGFGNTNGRNI</sequence>
<reference evidence="1 2" key="2">
    <citation type="journal article" date="2012" name="J. Biosci. Bioeng.">
        <title>Complete genome sequence and characterization of the N-acylhomoserine lactone-degrading gene of the potato leaf-associated Solibacillus silvestris.</title>
        <authorList>
            <person name="Morohoshi T."/>
            <person name="Tominaga Y."/>
            <person name="Someya N."/>
            <person name="Ikeda T."/>
        </authorList>
    </citation>
    <scope>NUCLEOTIDE SEQUENCE [LARGE SCALE GENOMIC DNA]</scope>
    <source>
        <strain evidence="1 2">StLB046</strain>
    </source>
</reference>
<keyword evidence="2" id="KW-1185">Reference proteome</keyword>
<dbReference type="PATRIC" id="fig|1002809.3.peg.836"/>
<protein>
    <submittedName>
        <fullName evidence="1">Uncharacterized protein</fullName>
    </submittedName>
</protein>
<reference evidence="2" key="1">
    <citation type="submission" date="2011-04" db="EMBL/GenBank/DDBJ databases">
        <title>Genome sequence of Solibacillus silvestris StLB046.</title>
        <authorList>
            <person name="Morohoshi T."/>
            <person name="Someya N."/>
            <person name="Ikeda T."/>
        </authorList>
    </citation>
    <scope>NUCLEOTIDE SEQUENCE [LARGE SCALE GENOMIC DNA]</scope>
    <source>
        <strain evidence="2">StLB046</strain>
    </source>
</reference>
<dbReference type="HOGENOM" id="CLU_3173272_0_0_9"/>
<dbReference type="KEGG" id="siv:SSIL_0824"/>
<dbReference type="RefSeq" id="WP_014822842.1">
    <property type="nucleotide sequence ID" value="NC_018065.1"/>
</dbReference>
<dbReference type="Proteomes" id="UP000006691">
    <property type="component" value="Chromosome"/>
</dbReference>
<gene>
    <name evidence="1" type="ordered locus">SSIL_0824</name>
</gene>
<name>F2F0D7_SOLSS</name>
<proteinExistence type="predicted"/>
<evidence type="ECO:0000313" key="2">
    <source>
        <dbReference type="Proteomes" id="UP000006691"/>
    </source>
</evidence>